<dbReference type="InterPro" id="IPR036928">
    <property type="entry name" value="AS_sf"/>
</dbReference>
<accession>A0ABU2TD65</accession>
<organism evidence="4 5">
    <name type="scientific">Streptomyces mooreae</name>
    <dbReference type="NCBI Taxonomy" id="3075523"/>
    <lineage>
        <taxon>Bacteria</taxon>
        <taxon>Bacillati</taxon>
        <taxon>Actinomycetota</taxon>
        <taxon>Actinomycetes</taxon>
        <taxon>Kitasatosporales</taxon>
        <taxon>Streptomycetaceae</taxon>
        <taxon>Streptomyces</taxon>
    </lineage>
</organism>
<dbReference type="SUPFAM" id="SSF75304">
    <property type="entry name" value="Amidase signature (AS) enzymes"/>
    <property type="match status" value="1"/>
</dbReference>
<feature type="compositionally biased region" description="Low complexity" evidence="1">
    <location>
        <begin position="27"/>
        <end position="52"/>
    </location>
</feature>
<keyword evidence="2" id="KW-0732">Signal</keyword>
<reference evidence="4" key="1">
    <citation type="submission" date="2024-05" db="EMBL/GenBank/DDBJ databases">
        <title>30 novel species of actinomycetes from the DSMZ collection.</title>
        <authorList>
            <person name="Nouioui I."/>
        </authorList>
    </citation>
    <scope>NUCLEOTIDE SEQUENCE</scope>
    <source>
        <strain evidence="4">DSM 41527</strain>
    </source>
</reference>
<gene>
    <name evidence="4" type="ORF">RM550_24590</name>
</gene>
<feature type="region of interest" description="Disordered" evidence="1">
    <location>
        <begin position="308"/>
        <end position="351"/>
    </location>
</feature>
<name>A0ABU2TD65_9ACTN</name>
<feature type="signal peptide" evidence="2">
    <location>
        <begin position="1"/>
        <end position="21"/>
    </location>
</feature>
<feature type="region of interest" description="Disordered" evidence="1">
    <location>
        <begin position="27"/>
        <end position="66"/>
    </location>
</feature>
<sequence length="587" mass="60246">MGKTSVVATLTAALATGSLLTGLTGPTGLTGSAGPPGSAGAPNVRAAAVEAGSGSGGSPQSADVPPVPGVDLDTVTIPELQDRMADGSFTPSALTTAYLRRIKAINPKIHAVLRTDPTALRQAAASDARHRHGDTRGPLDGIPVLVKDNVNTRDMPTTAGSSALAGLPPDTDAPLVTRLRDAGAVILGKTNLSEWANFRAAKPTSGWSAVGGQTHNPYVLDRNPCGSSSGSAAALAASLSQVAIGTETDGSIVCPAGMNGVVGHKPSHGLVSQAGVVPISAEQDTAGPMARNVTDAALTLAVLSGGDASHRGGTAHPRGTSHPAGGSSLPGSRSGTLGPTRPLGAPGLLGELTHRGSLRGKRIGLWRLPSLGPEVDAVMTRTAEKLRTAGAEIVEVTPPYQQRLAELEFPALYSEFHRDIDAYLATRHGPRNLAALIGFHRTHPEEQSCFAGQELFERALVAPPTTDPAYRAKRAQLKDLSRRSLDETLSAHHLDAIAAPTNPPAWKTNCARGDNDVIPSSTPAAVAGYPSLSVPAGFVNKLPVGLLLMAGDHQDAALLSLGATVQHRLDAWRAPGYLQSVGPDASR</sequence>
<dbReference type="InterPro" id="IPR023631">
    <property type="entry name" value="Amidase_dom"/>
</dbReference>
<dbReference type="RefSeq" id="WP_311625932.1">
    <property type="nucleotide sequence ID" value="NZ_JAVRFE010000036.1"/>
</dbReference>
<comment type="caution">
    <text evidence="4">The sequence shown here is derived from an EMBL/GenBank/DDBJ whole genome shotgun (WGS) entry which is preliminary data.</text>
</comment>
<dbReference type="PANTHER" id="PTHR42678:SF34">
    <property type="entry name" value="OS04G0183300 PROTEIN"/>
    <property type="match status" value="1"/>
</dbReference>
<evidence type="ECO:0000256" key="2">
    <source>
        <dbReference type="SAM" id="SignalP"/>
    </source>
</evidence>
<keyword evidence="5" id="KW-1185">Reference proteome</keyword>
<dbReference type="Pfam" id="PF01425">
    <property type="entry name" value="Amidase"/>
    <property type="match status" value="2"/>
</dbReference>
<evidence type="ECO:0000313" key="5">
    <source>
        <dbReference type="Proteomes" id="UP001180551"/>
    </source>
</evidence>
<evidence type="ECO:0000313" key="4">
    <source>
        <dbReference type="EMBL" id="MDT0458864.1"/>
    </source>
</evidence>
<dbReference type="EMBL" id="JAVRFE010000036">
    <property type="protein sequence ID" value="MDT0458864.1"/>
    <property type="molecule type" value="Genomic_DNA"/>
</dbReference>
<dbReference type="Proteomes" id="UP001180551">
    <property type="component" value="Unassembled WGS sequence"/>
</dbReference>
<feature type="domain" description="Amidase" evidence="3">
    <location>
        <begin position="94"/>
        <end position="309"/>
    </location>
</feature>
<dbReference type="PANTHER" id="PTHR42678">
    <property type="entry name" value="AMIDASE"/>
    <property type="match status" value="1"/>
</dbReference>
<evidence type="ECO:0000256" key="1">
    <source>
        <dbReference type="SAM" id="MobiDB-lite"/>
    </source>
</evidence>
<proteinExistence type="predicted"/>
<protein>
    <submittedName>
        <fullName evidence="4">Amidase family protein</fullName>
    </submittedName>
</protein>
<feature type="domain" description="Amidase" evidence="3">
    <location>
        <begin position="356"/>
        <end position="559"/>
    </location>
</feature>
<dbReference type="Gene3D" id="3.90.1300.10">
    <property type="entry name" value="Amidase signature (AS) domain"/>
    <property type="match status" value="1"/>
</dbReference>
<feature type="chain" id="PRO_5046353617" evidence="2">
    <location>
        <begin position="22"/>
        <end position="587"/>
    </location>
</feature>
<evidence type="ECO:0000259" key="3">
    <source>
        <dbReference type="Pfam" id="PF01425"/>
    </source>
</evidence>